<protein>
    <recommendedName>
        <fullName evidence="5">DUF5666 domain-containing protein</fullName>
    </recommendedName>
</protein>
<evidence type="ECO:0008006" key="5">
    <source>
        <dbReference type="Google" id="ProtNLM"/>
    </source>
</evidence>
<name>A0ABV7ZA03_9DEIO</name>
<comment type="caution">
    <text evidence="3">The sequence shown here is derived from an EMBL/GenBank/DDBJ whole genome shotgun (WGS) entry which is preliminary data.</text>
</comment>
<evidence type="ECO:0000313" key="4">
    <source>
        <dbReference type="Proteomes" id="UP001595803"/>
    </source>
</evidence>
<evidence type="ECO:0000256" key="1">
    <source>
        <dbReference type="SAM" id="MobiDB-lite"/>
    </source>
</evidence>
<keyword evidence="2" id="KW-0732">Signal</keyword>
<reference evidence="4" key="1">
    <citation type="journal article" date="2019" name="Int. J. Syst. Evol. Microbiol.">
        <title>The Global Catalogue of Microorganisms (GCM) 10K type strain sequencing project: providing services to taxonomists for standard genome sequencing and annotation.</title>
        <authorList>
            <consortium name="The Broad Institute Genomics Platform"/>
            <consortium name="The Broad Institute Genome Sequencing Center for Infectious Disease"/>
            <person name="Wu L."/>
            <person name="Ma J."/>
        </authorList>
    </citation>
    <scope>NUCLEOTIDE SEQUENCE [LARGE SCALE GENOMIC DNA]</scope>
    <source>
        <strain evidence="4">CCTCC AB 2017081</strain>
    </source>
</reference>
<keyword evidence="4" id="KW-1185">Reference proteome</keyword>
<dbReference type="EMBL" id="JBHRZG010000010">
    <property type="protein sequence ID" value="MFC3833065.1"/>
    <property type="molecule type" value="Genomic_DNA"/>
</dbReference>
<dbReference type="RefSeq" id="WP_322472520.1">
    <property type="nucleotide sequence ID" value="NZ_JBHRZG010000010.1"/>
</dbReference>
<gene>
    <name evidence="3" type="ORF">ACFOSB_09375</name>
</gene>
<feature type="signal peptide" evidence="2">
    <location>
        <begin position="1"/>
        <end position="21"/>
    </location>
</feature>
<feature type="chain" id="PRO_5045691553" description="DUF5666 domain-containing protein" evidence="2">
    <location>
        <begin position="22"/>
        <end position="177"/>
    </location>
</feature>
<evidence type="ECO:0000313" key="3">
    <source>
        <dbReference type="EMBL" id="MFC3833065.1"/>
    </source>
</evidence>
<dbReference type="Proteomes" id="UP001595803">
    <property type="component" value="Unassembled WGS sequence"/>
</dbReference>
<organism evidence="3 4">
    <name type="scientific">Deinococcus rufus</name>
    <dbReference type="NCBI Taxonomy" id="2136097"/>
    <lineage>
        <taxon>Bacteria</taxon>
        <taxon>Thermotogati</taxon>
        <taxon>Deinococcota</taxon>
        <taxon>Deinococci</taxon>
        <taxon>Deinococcales</taxon>
        <taxon>Deinococcaceae</taxon>
        <taxon>Deinococcus</taxon>
    </lineage>
</organism>
<accession>A0ABV7ZA03</accession>
<evidence type="ECO:0000256" key="2">
    <source>
        <dbReference type="SAM" id="SignalP"/>
    </source>
</evidence>
<feature type="compositionally biased region" description="Low complexity" evidence="1">
    <location>
        <begin position="22"/>
        <end position="80"/>
    </location>
</feature>
<proteinExistence type="predicted"/>
<dbReference type="PROSITE" id="PS51257">
    <property type="entry name" value="PROKAR_LIPOPROTEIN"/>
    <property type="match status" value="1"/>
</dbReference>
<feature type="region of interest" description="Disordered" evidence="1">
    <location>
        <begin position="22"/>
        <end position="90"/>
    </location>
</feature>
<sequence length="177" mass="17837">MKNILLILISASMLAACAPEADTSTSTTGTTTSDTATTDTATTGTDTTATDTTTDATATDTTDTTAADGTTDNAADPGTDSTLTNADDATVGEEMDMAAGDGLEGTVTAFDGTAQTFTLNENDANYAVTITPDTVFEGAATTADEFFGTDRANASVAVEGEINEGQSELIANKITLN</sequence>